<proteinExistence type="predicted"/>
<dbReference type="SUPFAM" id="SSF50242">
    <property type="entry name" value="TIMP-like"/>
    <property type="match status" value="1"/>
</dbReference>
<gene>
    <name evidence="4" type="ORF">PAL_GLEAN10010530</name>
</gene>
<dbReference type="InterPro" id="IPR001820">
    <property type="entry name" value="TIMP"/>
</dbReference>
<keyword evidence="2" id="KW-0964">Secreted</keyword>
<keyword evidence="5" id="KW-1185">Reference proteome</keyword>
<dbReference type="Proteomes" id="UP000010552">
    <property type="component" value="Unassembled WGS sequence"/>
</dbReference>
<evidence type="ECO:0000256" key="2">
    <source>
        <dbReference type="ARBA" id="ARBA00022525"/>
    </source>
</evidence>
<dbReference type="InParanoid" id="L5KPQ8"/>
<dbReference type="InterPro" id="IPR008993">
    <property type="entry name" value="TIMP-like_OB-fold"/>
</dbReference>
<dbReference type="AlphaFoldDB" id="L5KPQ8"/>
<keyword evidence="3" id="KW-0732">Signal</keyword>
<name>L5KPQ8_PTEAL</name>
<feature type="signal peptide" evidence="3">
    <location>
        <begin position="1"/>
        <end position="29"/>
    </location>
</feature>
<evidence type="ECO:0000256" key="3">
    <source>
        <dbReference type="SAM" id="SignalP"/>
    </source>
</evidence>
<comment type="subcellular location">
    <subcellularLocation>
        <location evidence="1">Secreted</location>
    </subcellularLocation>
</comment>
<evidence type="ECO:0000256" key="1">
    <source>
        <dbReference type="ARBA" id="ARBA00004613"/>
    </source>
</evidence>
<reference evidence="5" key="1">
    <citation type="journal article" date="2013" name="Science">
        <title>Comparative analysis of bat genomes provides insight into the evolution of flight and immunity.</title>
        <authorList>
            <person name="Zhang G."/>
            <person name="Cowled C."/>
            <person name="Shi Z."/>
            <person name="Huang Z."/>
            <person name="Bishop-Lilly K.A."/>
            <person name="Fang X."/>
            <person name="Wynne J.W."/>
            <person name="Xiong Z."/>
            <person name="Baker M.L."/>
            <person name="Zhao W."/>
            <person name="Tachedjian M."/>
            <person name="Zhu Y."/>
            <person name="Zhou P."/>
            <person name="Jiang X."/>
            <person name="Ng J."/>
            <person name="Yang L."/>
            <person name="Wu L."/>
            <person name="Xiao J."/>
            <person name="Feng Y."/>
            <person name="Chen Y."/>
            <person name="Sun X."/>
            <person name="Zhang Y."/>
            <person name="Marsh G.A."/>
            <person name="Crameri G."/>
            <person name="Broder C.C."/>
            <person name="Frey K.G."/>
            <person name="Wang L.F."/>
            <person name="Wang J."/>
        </authorList>
    </citation>
    <scope>NUCLEOTIDE SEQUENCE [LARGE SCALE GENOMIC DNA]</scope>
</reference>
<protein>
    <submittedName>
        <fullName evidence="4">Metalloproteinase inhibitor 2</fullName>
    </submittedName>
</protein>
<evidence type="ECO:0000313" key="4">
    <source>
        <dbReference type="EMBL" id="ELK12886.1"/>
    </source>
</evidence>
<feature type="chain" id="PRO_5003969490" evidence="3">
    <location>
        <begin position="30"/>
        <end position="75"/>
    </location>
</feature>
<dbReference type="GO" id="GO:0008191">
    <property type="term" value="F:metalloendopeptidase inhibitor activity"/>
    <property type="evidence" value="ECO:0007669"/>
    <property type="project" value="InterPro"/>
</dbReference>
<dbReference type="Pfam" id="PF00965">
    <property type="entry name" value="TIMP"/>
    <property type="match status" value="1"/>
</dbReference>
<dbReference type="GO" id="GO:0005576">
    <property type="term" value="C:extracellular region"/>
    <property type="evidence" value="ECO:0007669"/>
    <property type="project" value="UniProtKB-SubCell"/>
</dbReference>
<sequence length="75" mass="8244">MGAAARGLQHTLGLLLLGTLLHGLMPAAAPRCRNQQQAFCNTDVAIRTKVVNEELDSGNNIYRNPIKRIQMRSSK</sequence>
<dbReference type="STRING" id="9402.L5KPQ8"/>
<organism evidence="4 5">
    <name type="scientific">Pteropus alecto</name>
    <name type="common">Black flying fox</name>
    <dbReference type="NCBI Taxonomy" id="9402"/>
    <lineage>
        <taxon>Eukaryota</taxon>
        <taxon>Metazoa</taxon>
        <taxon>Chordata</taxon>
        <taxon>Craniata</taxon>
        <taxon>Vertebrata</taxon>
        <taxon>Euteleostomi</taxon>
        <taxon>Mammalia</taxon>
        <taxon>Eutheria</taxon>
        <taxon>Laurasiatheria</taxon>
        <taxon>Chiroptera</taxon>
        <taxon>Yinpterochiroptera</taxon>
        <taxon>Pteropodoidea</taxon>
        <taxon>Pteropodidae</taxon>
        <taxon>Pteropodinae</taxon>
        <taxon>Pteropus</taxon>
    </lineage>
</organism>
<dbReference type="EMBL" id="KB030639">
    <property type="protein sequence ID" value="ELK12886.1"/>
    <property type="molecule type" value="Genomic_DNA"/>
</dbReference>
<evidence type="ECO:0000313" key="5">
    <source>
        <dbReference type="Proteomes" id="UP000010552"/>
    </source>
</evidence>
<accession>L5KPQ8</accession>